<organism evidence="1 2">
    <name type="scientific">Methylomonas denitrificans</name>
    <dbReference type="NCBI Taxonomy" id="1538553"/>
    <lineage>
        <taxon>Bacteria</taxon>
        <taxon>Pseudomonadati</taxon>
        <taxon>Pseudomonadota</taxon>
        <taxon>Gammaproteobacteria</taxon>
        <taxon>Methylococcales</taxon>
        <taxon>Methylococcaceae</taxon>
        <taxon>Methylomonas</taxon>
    </lineage>
</organism>
<keyword evidence="2" id="KW-1185">Reference proteome</keyword>
<accession>A0A126T5F0</accession>
<sequence length="97" mass="11247">MNKNVFDISEDTVVVTSTYIVKEKMPILYVMHEFDEVEGVIWQFHSGNNDYETDKILLVSLKNILNIDTTISDVSNLPVGFIARRKFIGDEWVFCQE</sequence>
<evidence type="ECO:0000313" key="1">
    <source>
        <dbReference type="EMBL" id="AMK77298.1"/>
    </source>
</evidence>
<proteinExistence type="predicted"/>
<dbReference type="EMBL" id="CP014476">
    <property type="protein sequence ID" value="AMK77298.1"/>
    <property type="molecule type" value="Genomic_DNA"/>
</dbReference>
<evidence type="ECO:0008006" key="3">
    <source>
        <dbReference type="Google" id="ProtNLM"/>
    </source>
</evidence>
<dbReference type="KEGG" id="mdn:JT25_012560"/>
<gene>
    <name evidence="1" type="ORF">JT25_012560</name>
</gene>
<dbReference type="AlphaFoldDB" id="A0A126T5F0"/>
<name>A0A126T5F0_9GAMM</name>
<evidence type="ECO:0000313" key="2">
    <source>
        <dbReference type="Proteomes" id="UP000030512"/>
    </source>
</evidence>
<dbReference type="Proteomes" id="UP000030512">
    <property type="component" value="Chromosome"/>
</dbReference>
<reference evidence="1 2" key="1">
    <citation type="journal article" date="2015" name="Environ. Microbiol.">
        <title>Methane oxidation coupled to nitrate reduction under hypoxia by the Gammaproteobacterium Methylomonas denitrificans, sp. nov. type strain FJG1.</title>
        <authorList>
            <person name="Kits K.D."/>
            <person name="Klotz M.G."/>
            <person name="Stein L.Y."/>
        </authorList>
    </citation>
    <scope>NUCLEOTIDE SEQUENCE [LARGE SCALE GENOMIC DNA]</scope>
    <source>
        <strain evidence="1 2">FJG1</strain>
    </source>
</reference>
<protein>
    <recommendedName>
        <fullName evidence="3">DUF2185 domain-containing protein</fullName>
    </recommendedName>
</protein>
<dbReference type="RefSeq" id="WP_036279910.1">
    <property type="nucleotide sequence ID" value="NZ_CP014476.1"/>
</dbReference>
<dbReference type="OrthoDB" id="9793188at2"/>